<accession>A0A917YGY2</accession>
<dbReference type="RefSeq" id="WP_146285488.1">
    <property type="nucleotide sequence ID" value="NZ_BMLP01000001.1"/>
</dbReference>
<sequence>MSDRVIKVLTRPAQVLKVQTRKVTLKVLQRGARGPAGRDSNSTGGVSAETVQSMIDAEVGPTAPDPTLIFDQYLI</sequence>
<name>A0A917YGY2_9RHOB</name>
<dbReference type="Proteomes" id="UP000598196">
    <property type="component" value="Unassembled WGS sequence"/>
</dbReference>
<protein>
    <submittedName>
        <fullName evidence="1">Uncharacterized protein</fullName>
    </submittedName>
</protein>
<dbReference type="AlphaFoldDB" id="A0A917YGY2"/>
<reference evidence="1 2" key="1">
    <citation type="journal article" date="2014" name="Int. J. Syst. Evol. Microbiol.">
        <title>Complete genome sequence of Corynebacterium casei LMG S-19264T (=DSM 44701T), isolated from a smear-ripened cheese.</title>
        <authorList>
            <consortium name="US DOE Joint Genome Institute (JGI-PGF)"/>
            <person name="Walter F."/>
            <person name="Albersmeier A."/>
            <person name="Kalinowski J."/>
            <person name="Ruckert C."/>
        </authorList>
    </citation>
    <scope>NUCLEOTIDE SEQUENCE [LARGE SCALE GENOMIC DNA]</scope>
    <source>
        <strain evidence="1 2">CGMCC 1.7029</strain>
    </source>
</reference>
<comment type="caution">
    <text evidence="1">The sequence shown here is derived from an EMBL/GenBank/DDBJ whole genome shotgun (WGS) entry which is preliminary data.</text>
</comment>
<keyword evidence="2" id="KW-1185">Reference proteome</keyword>
<dbReference type="EMBL" id="BMLP01000001">
    <property type="protein sequence ID" value="GGO26584.1"/>
    <property type="molecule type" value="Genomic_DNA"/>
</dbReference>
<organism evidence="1 2">
    <name type="scientific">Gemmobacter aquaticus</name>
    <dbReference type="NCBI Taxonomy" id="490185"/>
    <lineage>
        <taxon>Bacteria</taxon>
        <taxon>Pseudomonadati</taxon>
        <taxon>Pseudomonadota</taxon>
        <taxon>Alphaproteobacteria</taxon>
        <taxon>Rhodobacterales</taxon>
        <taxon>Paracoccaceae</taxon>
        <taxon>Gemmobacter</taxon>
    </lineage>
</organism>
<gene>
    <name evidence="1" type="ORF">GCM10010991_07430</name>
</gene>
<proteinExistence type="predicted"/>
<evidence type="ECO:0000313" key="2">
    <source>
        <dbReference type="Proteomes" id="UP000598196"/>
    </source>
</evidence>
<evidence type="ECO:0000313" key="1">
    <source>
        <dbReference type="EMBL" id="GGO26584.1"/>
    </source>
</evidence>